<gene>
    <name evidence="1" type="ORF">UY3_06183</name>
</gene>
<evidence type="ECO:0000313" key="1">
    <source>
        <dbReference type="EMBL" id="EMP36635.1"/>
    </source>
</evidence>
<organism evidence="1 2">
    <name type="scientific">Chelonia mydas</name>
    <name type="common">Green sea-turtle</name>
    <name type="synonym">Chelonia agassizi</name>
    <dbReference type="NCBI Taxonomy" id="8469"/>
    <lineage>
        <taxon>Eukaryota</taxon>
        <taxon>Metazoa</taxon>
        <taxon>Chordata</taxon>
        <taxon>Craniata</taxon>
        <taxon>Vertebrata</taxon>
        <taxon>Euteleostomi</taxon>
        <taxon>Archelosauria</taxon>
        <taxon>Testudinata</taxon>
        <taxon>Testudines</taxon>
        <taxon>Cryptodira</taxon>
        <taxon>Durocryptodira</taxon>
        <taxon>Americhelydia</taxon>
        <taxon>Chelonioidea</taxon>
        <taxon>Cheloniidae</taxon>
        <taxon>Chelonia</taxon>
    </lineage>
</organism>
<dbReference type="AlphaFoldDB" id="M7BLN0"/>
<protein>
    <submittedName>
        <fullName evidence="1">Uncharacterized protein</fullName>
    </submittedName>
</protein>
<proteinExistence type="predicted"/>
<name>M7BLN0_CHEMY</name>
<sequence>MDHNKKHLDAVAAQEDFALTSTKKKSNLPPMIDSQFTEKDLNDVFTFEFEKPTVGLLGKAKKKLATCKVEKEVNGELKPCSFKTSEASTVKSFNLWRQVKRNHPENYAALVTKRDQEGEAKQKADVAKQR</sequence>
<accession>M7BLN0</accession>
<reference evidence="2" key="1">
    <citation type="journal article" date="2013" name="Nat. Genet.">
        <title>The draft genomes of soft-shell turtle and green sea turtle yield insights into the development and evolution of the turtle-specific body plan.</title>
        <authorList>
            <person name="Wang Z."/>
            <person name="Pascual-Anaya J."/>
            <person name="Zadissa A."/>
            <person name="Li W."/>
            <person name="Niimura Y."/>
            <person name="Huang Z."/>
            <person name="Li C."/>
            <person name="White S."/>
            <person name="Xiong Z."/>
            <person name="Fang D."/>
            <person name="Wang B."/>
            <person name="Ming Y."/>
            <person name="Chen Y."/>
            <person name="Zheng Y."/>
            <person name="Kuraku S."/>
            <person name="Pignatelli M."/>
            <person name="Herrero J."/>
            <person name="Beal K."/>
            <person name="Nozawa M."/>
            <person name="Li Q."/>
            <person name="Wang J."/>
            <person name="Zhang H."/>
            <person name="Yu L."/>
            <person name="Shigenobu S."/>
            <person name="Wang J."/>
            <person name="Liu J."/>
            <person name="Flicek P."/>
            <person name="Searle S."/>
            <person name="Wang J."/>
            <person name="Kuratani S."/>
            <person name="Yin Y."/>
            <person name="Aken B."/>
            <person name="Zhang G."/>
            <person name="Irie N."/>
        </authorList>
    </citation>
    <scope>NUCLEOTIDE SEQUENCE [LARGE SCALE GENOMIC DNA]</scope>
</reference>
<keyword evidence="2" id="KW-1185">Reference proteome</keyword>
<dbReference type="Proteomes" id="UP000031443">
    <property type="component" value="Unassembled WGS sequence"/>
</dbReference>
<evidence type="ECO:0000313" key="2">
    <source>
        <dbReference type="Proteomes" id="UP000031443"/>
    </source>
</evidence>
<dbReference type="EMBL" id="KB524361">
    <property type="protein sequence ID" value="EMP36635.1"/>
    <property type="molecule type" value="Genomic_DNA"/>
</dbReference>